<keyword evidence="5" id="KW-0067">ATP-binding</keyword>
<dbReference type="InterPro" id="IPR029056">
    <property type="entry name" value="Ribokinase-like"/>
</dbReference>
<evidence type="ECO:0000256" key="4">
    <source>
        <dbReference type="ARBA" id="ARBA00022777"/>
    </source>
</evidence>
<keyword evidence="10" id="KW-1185">Reference proteome</keyword>
<dbReference type="InterPro" id="IPR002173">
    <property type="entry name" value="Carboh/pur_kinase_PfkB_CS"/>
</dbReference>
<feature type="region of interest" description="Disordered" evidence="7">
    <location>
        <begin position="307"/>
        <end position="334"/>
    </location>
</feature>
<reference evidence="9 10" key="1">
    <citation type="submission" date="2018-11" db="EMBL/GenBank/DDBJ databases">
        <title>Sequencing the genomes of 1000 actinobacteria strains.</title>
        <authorList>
            <person name="Klenk H.-P."/>
        </authorList>
    </citation>
    <scope>NUCLEOTIDE SEQUENCE [LARGE SCALE GENOMIC DNA]</scope>
    <source>
        <strain evidence="9 10">DSM 14012</strain>
    </source>
</reference>
<evidence type="ECO:0000256" key="5">
    <source>
        <dbReference type="ARBA" id="ARBA00022840"/>
    </source>
</evidence>
<gene>
    <name evidence="9" type="ORF">EDD42_2633</name>
</gene>
<dbReference type="AlphaFoldDB" id="A0A3N2C4V3"/>
<dbReference type="InterPro" id="IPR011611">
    <property type="entry name" value="PfkB_dom"/>
</dbReference>
<dbReference type="PANTHER" id="PTHR46566:SF5">
    <property type="entry name" value="1-PHOSPHOFRUCTOKINASE"/>
    <property type="match status" value="1"/>
</dbReference>
<dbReference type="EMBL" id="RKHL01000001">
    <property type="protein sequence ID" value="ROR82542.1"/>
    <property type="molecule type" value="Genomic_DNA"/>
</dbReference>
<organism evidence="9 10">
    <name type="scientific">Plantibacter flavus</name>
    <dbReference type="NCBI Taxonomy" id="150123"/>
    <lineage>
        <taxon>Bacteria</taxon>
        <taxon>Bacillati</taxon>
        <taxon>Actinomycetota</taxon>
        <taxon>Actinomycetes</taxon>
        <taxon>Micrococcales</taxon>
        <taxon>Microbacteriaceae</taxon>
        <taxon>Plantibacter</taxon>
    </lineage>
</organism>
<sequence length="334" mass="33776">MSGIVTVTPAAAIDQTYRVDGLRLGDVNRAVGVSTELSGKGVNVARAVTLSPLPVRAVVPMGADGRILADDPALRTLLAVVPTDGRTRVNTTILDAATGTTKVNEPAIPLRAEDWAAVVATAGAEIDRIGADWLVLSGTIPTVQGGTGLVDILQLLRQAGDRGARVAVDTAGAALETAVANLDLVHLLKPNAHELAELTGRELLTIGDVASAADELHRAGCDLVYVSMGADGALLRTAAGLWHAHVAATVVNTAGAGDASLAGFLVGLHGEDGRDDPAAAVASAAAWGALAVSSATTILTSLEALTTPVAVQDPDPTTPLSEPATPPRDETPTP</sequence>
<dbReference type="GO" id="GO:0008443">
    <property type="term" value="F:phosphofructokinase activity"/>
    <property type="evidence" value="ECO:0007669"/>
    <property type="project" value="TreeGrafter"/>
</dbReference>
<dbReference type="Proteomes" id="UP000266915">
    <property type="component" value="Unassembled WGS sequence"/>
</dbReference>
<dbReference type="SUPFAM" id="SSF53613">
    <property type="entry name" value="Ribokinase-like"/>
    <property type="match status" value="1"/>
</dbReference>
<dbReference type="GO" id="GO:0005524">
    <property type="term" value="F:ATP binding"/>
    <property type="evidence" value="ECO:0007669"/>
    <property type="project" value="UniProtKB-KW"/>
</dbReference>
<dbReference type="PROSITE" id="PS00584">
    <property type="entry name" value="PFKB_KINASES_2"/>
    <property type="match status" value="1"/>
</dbReference>
<comment type="similarity">
    <text evidence="1">Belongs to the carbohydrate kinase PfkB family.</text>
</comment>
<keyword evidence="2 6" id="KW-0808">Transferase</keyword>
<dbReference type="RefSeq" id="WP_085512280.1">
    <property type="nucleotide sequence ID" value="NZ_FXAP01000004.1"/>
</dbReference>
<dbReference type="InterPro" id="IPR017583">
    <property type="entry name" value="Tagatose/fructose_Pkinase"/>
</dbReference>
<evidence type="ECO:0000313" key="9">
    <source>
        <dbReference type="EMBL" id="ROR82542.1"/>
    </source>
</evidence>
<evidence type="ECO:0000313" key="10">
    <source>
        <dbReference type="Proteomes" id="UP000266915"/>
    </source>
</evidence>
<evidence type="ECO:0000259" key="8">
    <source>
        <dbReference type="Pfam" id="PF00294"/>
    </source>
</evidence>
<comment type="caution">
    <text evidence="9">The sequence shown here is derived from an EMBL/GenBank/DDBJ whole genome shotgun (WGS) entry which is preliminary data.</text>
</comment>
<feature type="domain" description="Carbohydrate kinase PfkB" evidence="8">
    <location>
        <begin position="11"/>
        <end position="299"/>
    </location>
</feature>
<dbReference type="Gene3D" id="3.40.1190.20">
    <property type="match status" value="1"/>
</dbReference>
<evidence type="ECO:0000256" key="2">
    <source>
        <dbReference type="ARBA" id="ARBA00022679"/>
    </source>
</evidence>
<proteinExistence type="inferred from homology"/>
<dbReference type="Pfam" id="PF00294">
    <property type="entry name" value="PfkB"/>
    <property type="match status" value="1"/>
</dbReference>
<evidence type="ECO:0000256" key="7">
    <source>
        <dbReference type="SAM" id="MobiDB-lite"/>
    </source>
</evidence>
<keyword evidence="4 9" id="KW-0418">Kinase</keyword>
<keyword evidence="3" id="KW-0547">Nucleotide-binding</keyword>
<evidence type="ECO:0000256" key="1">
    <source>
        <dbReference type="ARBA" id="ARBA00010688"/>
    </source>
</evidence>
<accession>A0A3N2C4V3</accession>
<evidence type="ECO:0000256" key="6">
    <source>
        <dbReference type="PIRNR" id="PIRNR000535"/>
    </source>
</evidence>
<evidence type="ECO:0000256" key="3">
    <source>
        <dbReference type="ARBA" id="ARBA00022741"/>
    </source>
</evidence>
<name>A0A3N2C4V3_9MICO</name>
<dbReference type="GO" id="GO:0005829">
    <property type="term" value="C:cytosol"/>
    <property type="evidence" value="ECO:0007669"/>
    <property type="project" value="TreeGrafter"/>
</dbReference>
<protein>
    <submittedName>
        <fullName evidence="9">Fructose-1-phosphate kinase</fullName>
    </submittedName>
</protein>
<dbReference type="PANTHER" id="PTHR46566">
    <property type="entry name" value="1-PHOSPHOFRUCTOKINASE-RELATED"/>
    <property type="match status" value="1"/>
</dbReference>
<dbReference type="PIRSF" id="PIRSF000535">
    <property type="entry name" value="1PFK/6PFK/LacC"/>
    <property type="match status" value="1"/>
</dbReference>